<dbReference type="InterPro" id="IPR039008">
    <property type="entry name" value="IF_rod_dom"/>
</dbReference>
<dbReference type="PANTHER" id="PTHR45652">
    <property type="entry name" value="GLIAL FIBRILLARY ACIDIC PROTEIN"/>
    <property type="match status" value="1"/>
</dbReference>
<keyword evidence="7" id="KW-1185">Reference proteome</keyword>
<gene>
    <name evidence="6" type="ORF">UPYG_G00208000</name>
</gene>
<dbReference type="InterPro" id="IPR018039">
    <property type="entry name" value="IF_conserved"/>
</dbReference>
<dbReference type="SMART" id="SM01391">
    <property type="entry name" value="Filament"/>
    <property type="match status" value="1"/>
</dbReference>
<comment type="caution">
    <text evidence="6">The sequence shown here is derived from an EMBL/GenBank/DDBJ whole genome shotgun (WGS) entry which is preliminary data.</text>
</comment>
<dbReference type="EMBL" id="JAGEUA010000006">
    <property type="protein sequence ID" value="KAL0973659.1"/>
    <property type="molecule type" value="Genomic_DNA"/>
</dbReference>
<evidence type="ECO:0000259" key="5">
    <source>
        <dbReference type="SMART" id="SM01391"/>
    </source>
</evidence>
<protein>
    <recommendedName>
        <fullName evidence="5">IF rod domain-containing protein</fullName>
    </recommendedName>
</protein>
<organism evidence="6 7">
    <name type="scientific">Umbra pygmaea</name>
    <name type="common">Eastern mudminnow</name>
    <dbReference type="NCBI Taxonomy" id="75934"/>
    <lineage>
        <taxon>Eukaryota</taxon>
        <taxon>Metazoa</taxon>
        <taxon>Chordata</taxon>
        <taxon>Craniata</taxon>
        <taxon>Vertebrata</taxon>
        <taxon>Euteleostomi</taxon>
        <taxon>Actinopterygii</taxon>
        <taxon>Neopterygii</taxon>
        <taxon>Teleostei</taxon>
        <taxon>Protacanthopterygii</taxon>
        <taxon>Esociformes</taxon>
        <taxon>Umbridae</taxon>
        <taxon>Umbra</taxon>
    </lineage>
</organism>
<feature type="domain" description="IF rod" evidence="5">
    <location>
        <begin position="69"/>
        <end position="392"/>
    </location>
</feature>
<dbReference type="AlphaFoldDB" id="A0ABD0WJE3"/>
<dbReference type="Proteomes" id="UP001557470">
    <property type="component" value="Unassembled WGS sequence"/>
</dbReference>
<dbReference type="GO" id="GO:0005882">
    <property type="term" value="C:intermediate filament"/>
    <property type="evidence" value="ECO:0007669"/>
    <property type="project" value="UniProtKB-KW"/>
</dbReference>
<proteinExistence type="inferred from homology"/>
<dbReference type="SUPFAM" id="SSF64593">
    <property type="entry name" value="Intermediate filament protein, coiled coil region"/>
    <property type="match status" value="1"/>
</dbReference>
<dbReference type="PROSITE" id="PS00226">
    <property type="entry name" value="IF_ROD_1"/>
    <property type="match status" value="1"/>
</dbReference>
<evidence type="ECO:0000256" key="1">
    <source>
        <dbReference type="ARBA" id="ARBA00022754"/>
    </source>
</evidence>
<comment type="similarity">
    <text evidence="3">Belongs to the intermediate filament family.</text>
</comment>
<reference evidence="6 7" key="1">
    <citation type="submission" date="2024-06" db="EMBL/GenBank/DDBJ databases">
        <authorList>
            <person name="Pan Q."/>
            <person name="Wen M."/>
            <person name="Jouanno E."/>
            <person name="Zahm M."/>
            <person name="Klopp C."/>
            <person name="Cabau C."/>
            <person name="Louis A."/>
            <person name="Berthelot C."/>
            <person name="Parey E."/>
            <person name="Roest Crollius H."/>
            <person name="Montfort J."/>
            <person name="Robinson-Rechavi M."/>
            <person name="Bouchez O."/>
            <person name="Lampietro C."/>
            <person name="Lopez Roques C."/>
            <person name="Donnadieu C."/>
            <person name="Postlethwait J."/>
            <person name="Bobe J."/>
            <person name="Verreycken H."/>
            <person name="Guiguen Y."/>
        </authorList>
    </citation>
    <scope>NUCLEOTIDE SEQUENCE [LARGE SCALE GENOMIC DNA]</scope>
    <source>
        <strain evidence="6">Up_M1</strain>
        <tissue evidence="6">Testis</tissue>
    </source>
</reference>
<dbReference type="PANTHER" id="PTHR45652:SF7">
    <property type="entry name" value="VIMENTIN-LIKE"/>
    <property type="match status" value="1"/>
</dbReference>
<dbReference type="Gene3D" id="1.20.5.170">
    <property type="match status" value="1"/>
</dbReference>
<evidence type="ECO:0000256" key="4">
    <source>
        <dbReference type="SAM" id="Coils"/>
    </source>
</evidence>
<evidence type="ECO:0000256" key="2">
    <source>
        <dbReference type="ARBA" id="ARBA00023054"/>
    </source>
</evidence>
<accession>A0ABD0WJE3</accession>
<evidence type="ECO:0000313" key="6">
    <source>
        <dbReference type="EMBL" id="KAL0973659.1"/>
    </source>
</evidence>
<keyword evidence="1 3" id="KW-0403">Intermediate filament</keyword>
<feature type="coiled-coil region" evidence="4">
    <location>
        <begin position="291"/>
        <end position="357"/>
    </location>
</feature>
<keyword evidence="2 4" id="KW-0175">Coiled coil</keyword>
<name>A0ABD0WJE3_UMBPY</name>
<dbReference type="InterPro" id="IPR050405">
    <property type="entry name" value="Intermediate_filament"/>
</dbReference>
<evidence type="ECO:0000256" key="3">
    <source>
        <dbReference type="RuleBase" id="RU000685"/>
    </source>
</evidence>
<feature type="coiled-coil region" evidence="4">
    <location>
        <begin position="133"/>
        <end position="209"/>
    </location>
</feature>
<sequence>MAMLRVSSYRRQFENQQWSRNQGSGCGGQCLTSVVKVQARNLAPEKCACELDFVAAKALNKDSLVRFSKDRSIIAALNDRFVALINMARCFEEHNYSLEAQICELEEKLASQQTTSSSSFTVAVSGYSLDAVVERLQKERDQSLCELEELRRELVCLKEQFERTVQQRSNLQLEREDVGLEVDAVTADCLALREQEKIYEQQLAHMEAQHEAVIQSMVAPADSPSSTGREMLKFYSPDIAPLILGIKEHYRHLAELIQCECREAAAVATRAVVAVGTEKEIVVNGAAGVTSVAQIKDVNKLKELIAELEKELVELRRCGEQMEDEIGMKAEAHLEEIAELECSVEELRGQQEDLRLQMGEQCDDYEELLCQKMALDMEIAAYRGLLEEEDERLCYL</sequence>
<dbReference type="Pfam" id="PF00038">
    <property type="entry name" value="Filament"/>
    <property type="match status" value="1"/>
</dbReference>
<evidence type="ECO:0000313" key="7">
    <source>
        <dbReference type="Proteomes" id="UP001557470"/>
    </source>
</evidence>